<dbReference type="EMBL" id="JBFTWV010000246">
    <property type="protein sequence ID" value="KAL2783326.1"/>
    <property type="molecule type" value="Genomic_DNA"/>
</dbReference>
<dbReference type="InterPro" id="IPR020846">
    <property type="entry name" value="MFS_dom"/>
</dbReference>
<keyword evidence="2 5" id="KW-0812">Transmembrane</keyword>
<keyword evidence="8" id="KW-1185">Reference proteome</keyword>
<dbReference type="PANTHER" id="PTHR23502:SF182">
    <property type="entry name" value="POLYAMINE TRANSPORTER, PUTATIVE-RELATED"/>
    <property type="match status" value="1"/>
</dbReference>
<dbReference type="InterPro" id="IPR011701">
    <property type="entry name" value="MFS"/>
</dbReference>
<gene>
    <name evidence="7" type="ORF">BJX66DRAFT_330690</name>
</gene>
<dbReference type="InterPro" id="IPR036259">
    <property type="entry name" value="MFS_trans_sf"/>
</dbReference>
<evidence type="ECO:0000256" key="4">
    <source>
        <dbReference type="ARBA" id="ARBA00023136"/>
    </source>
</evidence>
<feature type="transmembrane region" description="Helical" evidence="5">
    <location>
        <begin position="323"/>
        <end position="344"/>
    </location>
</feature>
<accession>A0ABR4FJA5</accession>
<evidence type="ECO:0000259" key="6">
    <source>
        <dbReference type="PROSITE" id="PS50850"/>
    </source>
</evidence>
<comment type="caution">
    <text evidence="7">The sequence shown here is derived from an EMBL/GenBank/DDBJ whole genome shotgun (WGS) entry which is preliminary data.</text>
</comment>
<dbReference type="Pfam" id="PF07690">
    <property type="entry name" value="MFS_1"/>
    <property type="match status" value="1"/>
</dbReference>
<feature type="transmembrane region" description="Helical" evidence="5">
    <location>
        <begin position="133"/>
        <end position="156"/>
    </location>
</feature>
<feature type="transmembrane region" description="Helical" evidence="5">
    <location>
        <begin position="356"/>
        <end position="374"/>
    </location>
</feature>
<proteinExistence type="predicted"/>
<feature type="transmembrane region" description="Helical" evidence="5">
    <location>
        <begin position="299"/>
        <end position="317"/>
    </location>
</feature>
<reference evidence="7 8" key="1">
    <citation type="submission" date="2024-07" db="EMBL/GenBank/DDBJ databases">
        <title>Section-level genome sequencing and comparative genomics of Aspergillus sections Usti and Cavernicolus.</title>
        <authorList>
            <consortium name="Lawrence Berkeley National Laboratory"/>
            <person name="Nybo J.L."/>
            <person name="Vesth T.C."/>
            <person name="Theobald S."/>
            <person name="Frisvad J.C."/>
            <person name="Larsen T.O."/>
            <person name="Kjaerboelling I."/>
            <person name="Rothschild-Mancinelli K."/>
            <person name="Lyhne E.K."/>
            <person name="Kogle M.E."/>
            <person name="Barry K."/>
            <person name="Clum A."/>
            <person name="Na H."/>
            <person name="Ledsgaard L."/>
            <person name="Lin J."/>
            <person name="Lipzen A."/>
            <person name="Kuo A."/>
            <person name="Riley R."/>
            <person name="Mondo S."/>
            <person name="Labutti K."/>
            <person name="Haridas S."/>
            <person name="Pangalinan J."/>
            <person name="Salamov A.A."/>
            <person name="Simmons B.A."/>
            <person name="Magnuson J.K."/>
            <person name="Chen J."/>
            <person name="Drula E."/>
            <person name="Henrissat B."/>
            <person name="Wiebenga A."/>
            <person name="Lubbers R.J."/>
            <person name="Gomes A.C."/>
            <person name="Makela M.R."/>
            <person name="Stajich J."/>
            <person name="Grigoriev I.V."/>
            <person name="Mortensen U.H."/>
            <person name="De Vries R.P."/>
            <person name="Baker S.E."/>
            <person name="Andersen M.R."/>
        </authorList>
    </citation>
    <scope>NUCLEOTIDE SEQUENCE [LARGE SCALE GENOMIC DNA]</scope>
    <source>
        <strain evidence="7 8">CBS 209.92</strain>
    </source>
</reference>
<feature type="transmembrane region" description="Helical" evidence="5">
    <location>
        <begin position="386"/>
        <end position="406"/>
    </location>
</feature>
<evidence type="ECO:0000256" key="5">
    <source>
        <dbReference type="SAM" id="Phobius"/>
    </source>
</evidence>
<feature type="transmembrane region" description="Helical" evidence="5">
    <location>
        <begin position="73"/>
        <end position="91"/>
    </location>
</feature>
<keyword evidence="3 5" id="KW-1133">Transmembrane helix</keyword>
<sequence>MYVFFAPTTVGPDLTEASRTFGTSVSGPAVSALMTEFEINRTTALLSITLYTEGLALGPLLFAPLSEIYGRRWVYVGASTCLLAFSAGAGAARSFTTYLVCRFLSGCLGSVGIAIGGGTLADLWPVGKQRGAALLFFLLMSFLAPCVAPLAGSYTLAAHQGDWRWTQWLMVIVGLPIWLSTILMQETGVVSRRGLKERRRRTFLLRSISFPVRLLCSDMIVLLLTVHTAFAYGVIFSFFLSFKYVLVSEYQFTDQEASLSYISLVLGYVFAIILFILIERVSDEGECPEKQLHGSIAGGVLLLIGEIWYALAAHLGAEWPVMMAAGISVGSGAFILFISAMSYISRVYRADVVSSAIAANGALRYTLGATFPLFTMQMYERLGAGWASGVFAFLSLLLMPIPLLLCKYGGELRRRWPST</sequence>
<feature type="transmembrane region" description="Helical" evidence="5">
    <location>
        <begin position="44"/>
        <end position="66"/>
    </location>
</feature>
<dbReference type="Proteomes" id="UP001610563">
    <property type="component" value="Unassembled WGS sequence"/>
</dbReference>
<protein>
    <submittedName>
        <fullName evidence="7">Major facilitator superfamily domain-containing protein</fullName>
    </submittedName>
</protein>
<dbReference type="Gene3D" id="1.20.1250.20">
    <property type="entry name" value="MFS general substrate transporter like domains"/>
    <property type="match status" value="1"/>
</dbReference>
<feature type="transmembrane region" description="Helical" evidence="5">
    <location>
        <begin position="103"/>
        <end position="121"/>
    </location>
</feature>
<dbReference type="PROSITE" id="PS50850">
    <property type="entry name" value="MFS"/>
    <property type="match status" value="1"/>
</dbReference>
<evidence type="ECO:0000256" key="3">
    <source>
        <dbReference type="ARBA" id="ARBA00022989"/>
    </source>
</evidence>
<evidence type="ECO:0000313" key="7">
    <source>
        <dbReference type="EMBL" id="KAL2783326.1"/>
    </source>
</evidence>
<dbReference type="PANTHER" id="PTHR23502">
    <property type="entry name" value="MAJOR FACILITATOR SUPERFAMILY"/>
    <property type="match status" value="1"/>
</dbReference>
<feature type="transmembrane region" description="Helical" evidence="5">
    <location>
        <begin position="168"/>
        <end position="191"/>
    </location>
</feature>
<organism evidence="7 8">
    <name type="scientific">Aspergillus keveii</name>
    <dbReference type="NCBI Taxonomy" id="714993"/>
    <lineage>
        <taxon>Eukaryota</taxon>
        <taxon>Fungi</taxon>
        <taxon>Dikarya</taxon>
        <taxon>Ascomycota</taxon>
        <taxon>Pezizomycotina</taxon>
        <taxon>Eurotiomycetes</taxon>
        <taxon>Eurotiomycetidae</taxon>
        <taxon>Eurotiales</taxon>
        <taxon>Aspergillaceae</taxon>
        <taxon>Aspergillus</taxon>
        <taxon>Aspergillus subgen. Nidulantes</taxon>
    </lineage>
</organism>
<keyword evidence="4 5" id="KW-0472">Membrane</keyword>
<dbReference type="SUPFAM" id="SSF103473">
    <property type="entry name" value="MFS general substrate transporter"/>
    <property type="match status" value="1"/>
</dbReference>
<evidence type="ECO:0000256" key="2">
    <source>
        <dbReference type="ARBA" id="ARBA00022692"/>
    </source>
</evidence>
<feature type="domain" description="Major facilitator superfamily (MFS) profile" evidence="6">
    <location>
        <begin position="1"/>
        <end position="413"/>
    </location>
</feature>
<feature type="transmembrane region" description="Helical" evidence="5">
    <location>
        <begin position="259"/>
        <end position="278"/>
    </location>
</feature>
<name>A0ABR4FJA5_9EURO</name>
<feature type="transmembrane region" description="Helical" evidence="5">
    <location>
        <begin position="212"/>
        <end position="239"/>
    </location>
</feature>
<evidence type="ECO:0000313" key="8">
    <source>
        <dbReference type="Proteomes" id="UP001610563"/>
    </source>
</evidence>
<comment type="subcellular location">
    <subcellularLocation>
        <location evidence="1">Membrane</location>
        <topology evidence="1">Multi-pass membrane protein</topology>
    </subcellularLocation>
</comment>
<evidence type="ECO:0000256" key="1">
    <source>
        <dbReference type="ARBA" id="ARBA00004141"/>
    </source>
</evidence>